<dbReference type="Proteomes" id="UP000037035">
    <property type="component" value="Unassembled WGS sequence"/>
</dbReference>
<evidence type="ECO:0000313" key="2">
    <source>
        <dbReference type="Proteomes" id="UP000037035"/>
    </source>
</evidence>
<gene>
    <name evidence="1" type="ORF">VP01_3173g1</name>
</gene>
<comment type="caution">
    <text evidence="1">The sequence shown here is derived from an EMBL/GenBank/DDBJ whole genome shotgun (WGS) entry which is preliminary data.</text>
</comment>
<sequence length="164" mass="19169">MAAWLEHAACQLQAVFGIRIEFVRFEKFNKTNEPLIQLDFDLDQSSSHNPAINSVQDILEVFKLADTNKLRHLLLIDKLMKSLRSILKQRRSLNRSQLNRYISKCLIEVEIKVLLCEKNVRSNMKNSSTQPNIVFNLFFLQEKMNLVLVILRRSISSPLHTKKF</sequence>
<dbReference type="EMBL" id="LAVV01008139">
    <property type="protein sequence ID" value="KNZ53652.1"/>
    <property type="molecule type" value="Genomic_DNA"/>
</dbReference>
<reference evidence="1 2" key="1">
    <citation type="submission" date="2015-08" db="EMBL/GenBank/DDBJ databases">
        <title>Next Generation Sequencing and Analysis of the Genome of Puccinia sorghi L Schw, the Causal Agent of Maize Common Rust.</title>
        <authorList>
            <person name="Rochi L."/>
            <person name="Burguener G."/>
            <person name="Darino M."/>
            <person name="Turjanski A."/>
            <person name="Kreff E."/>
            <person name="Dieguez M.J."/>
            <person name="Sacco F."/>
        </authorList>
    </citation>
    <scope>NUCLEOTIDE SEQUENCE [LARGE SCALE GENOMIC DNA]</scope>
    <source>
        <strain evidence="1 2">RO10H11247</strain>
    </source>
</reference>
<organism evidence="1 2">
    <name type="scientific">Puccinia sorghi</name>
    <dbReference type="NCBI Taxonomy" id="27349"/>
    <lineage>
        <taxon>Eukaryota</taxon>
        <taxon>Fungi</taxon>
        <taxon>Dikarya</taxon>
        <taxon>Basidiomycota</taxon>
        <taxon>Pucciniomycotina</taxon>
        <taxon>Pucciniomycetes</taxon>
        <taxon>Pucciniales</taxon>
        <taxon>Pucciniaceae</taxon>
        <taxon>Puccinia</taxon>
    </lineage>
</organism>
<proteinExistence type="predicted"/>
<name>A0A0L6UZH6_9BASI</name>
<accession>A0A0L6UZH6</accession>
<keyword evidence="2" id="KW-1185">Reference proteome</keyword>
<protein>
    <submittedName>
        <fullName evidence="1">Uncharacterized protein</fullName>
    </submittedName>
</protein>
<dbReference type="VEuPathDB" id="FungiDB:VP01_3173g1"/>
<dbReference type="AlphaFoldDB" id="A0A0L6UZH6"/>
<evidence type="ECO:0000313" key="1">
    <source>
        <dbReference type="EMBL" id="KNZ53652.1"/>
    </source>
</evidence>